<sequence>MIRECQEETGLAGEVLRYLDSFADEYGENGQATLNFFYEVRLQGKPVGSDDIADLRYYAIPELQLEDFAFENARQFIKNLQEGKYDR</sequence>
<dbReference type="EMBL" id="VSSQ01048676">
    <property type="protein sequence ID" value="MPN02725.1"/>
    <property type="molecule type" value="Genomic_DNA"/>
</dbReference>
<name>A0A645EL08_9ZZZZ</name>
<dbReference type="AlphaFoldDB" id="A0A645EL08"/>
<gene>
    <name evidence="2" type="ORF">SDC9_149941</name>
</gene>
<reference evidence="2" key="1">
    <citation type="submission" date="2019-08" db="EMBL/GenBank/DDBJ databases">
        <authorList>
            <person name="Kucharzyk K."/>
            <person name="Murdoch R.W."/>
            <person name="Higgins S."/>
            <person name="Loffler F."/>
        </authorList>
    </citation>
    <scope>NUCLEOTIDE SEQUENCE</scope>
</reference>
<comment type="caution">
    <text evidence="2">The sequence shown here is derived from an EMBL/GenBank/DDBJ whole genome shotgun (WGS) entry which is preliminary data.</text>
</comment>
<feature type="domain" description="Nudix hydrolase" evidence="1">
    <location>
        <begin position="2"/>
        <end position="78"/>
    </location>
</feature>
<dbReference type="Gene3D" id="3.90.79.10">
    <property type="entry name" value="Nucleoside Triphosphate Pyrophosphohydrolase"/>
    <property type="match status" value="1"/>
</dbReference>
<protein>
    <recommendedName>
        <fullName evidence="1">Nudix hydrolase domain-containing protein</fullName>
    </recommendedName>
</protein>
<dbReference type="SUPFAM" id="SSF55811">
    <property type="entry name" value="Nudix"/>
    <property type="match status" value="1"/>
</dbReference>
<accession>A0A645EL08</accession>
<evidence type="ECO:0000313" key="2">
    <source>
        <dbReference type="EMBL" id="MPN02725.1"/>
    </source>
</evidence>
<evidence type="ECO:0000259" key="1">
    <source>
        <dbReference type="Pfam" id="PF00293"/>
    </source>
</evidence>
<dbReference type="InterPro" id="IPR000086">
    <property type="entry name" value="NUDIX_hydrolase_dom"/>
</dbReference>
<proteinExistence type="predicted"/>
<organism evidence="2">
    <name type="scientific">bioreactor metagenome</name>
    <dbReference type="NCBI Taxonomy" id="1076179"/>
    <lineage>
        <taxon>unclassified sequences</taxon>
        <taxon>metagenomes</taxon>
        <taxon>ecological metagenomes</taxon>
    </lineage>
</organism>
<dbReference type="InterPro" id="IPR015797">
    <property type="entry name" value="NUDIX_hydrolase-like_dom_sf"/>
</dbReference>
<dbReference type="Pfam" id="PF00293">
    <property type="entry name" value="NUDIX"/>
    <property type="match status" value="1"/>
</dbReference>